<dbReference type="Proteomes" id="UP000237662">
    <property type="component" value="Unassembled WGS sequence"/>
</dbReference>
<evidence type="ECO:0000313" key="2">
    <source>
        <dbReference type="Proteomes" id="UP000237662"/>
    </source>
</evidence>
<dbReference type="OrthoDB" id="1489669at2"/>
<proteinExistence type="predicted"/>
<gene>
    <name evidence="1" type="ORF">CLV84_1743</name>
</gene>
<dbReference type="AlphaFoldDB" id="A0A2S6IB87"/>
<reference evidence="1 2" key="1">
    <citation type="submission" date="2018-02" db="EMBL/GenBank/DDBJ databases">
        <title>Genomic Encyclopedia of Archaeal and Bacterial Type Strains, Phase II (KMG-II): from individual species to whole genera.</title>
        <authorList>
            <person name="Goeker M."/>
        </authorList>
    </citation>
    <scope>NUCLEOTIDE SEQUENCE [LARGE SCALE GENOMIC DNA]</scope>
    <source>
        <strain evidence="1 2">DSM 29526</strain>
    </source>
</reference>
<name>A0A2S6IB87_9BACT</name>
<organism evidence="1 2">
    <name type="scientific">Neolewinella xylanilytica</name>
    <dbReference type="NCBI Taxonomy" id="1514080"/>
    <lineage>
        <taxon>Bacteria</taxon>
        <taxon>Pseudomonadati</taxon>
        <taxon>Bacteroidota</taxon>
        <taxon>Saprospiria</taxon>
        <taxon>Saprospirales</taxon>
        <taxon>Lewinellaceae</taxon>
        <taxon>Neolewinella</taxon>
    </lineage>
</organism>
<comment type="caution">
    <text evidence="1">The sequence shown here is derived from an EMBL/GenBank/DDBJ whole genome shotgun (WGS) entry which is preliminary data.</text>
</comment>
<keyword evidence="2" id="KW-1185">Reference proteome</keyword>
<dbReference type="RefSeq" id="WP_104419305.1">
    <property type="nucleotide sequence ID" value="NZ_PTJC01000005.1"/>
</dbReference>
<evidence type="ECO:0008006" key="3">
    <source>
        <dbReference type="Google" id="ProtNLM"/>
    </source>
</evidence>
<evidence type="ECO:0000313" key="1">
    <source>
        <dbReference type="EMBL" id="PPK88771.1"/>
    </source>
</evidence>
<protein>
    <recommendedName>
        <fullName evidence="3">Tetratricopeptide repeat protein</fullName>
    </recommendedName>
</protein>
<dbReference type="EMBL" id="PTJC01000005">
    <property type="protein sequence ID" value="PPK88771.1"/>
    <property type="molecule type" value="Genomic_DNA"/>
</dbReference>
<sequence>MSTNPHSNAAVRRLRQVQRLYTESVTTEAGRLMLWIAGPEEKPMIEAFVLTEDSAGAVTRDLFLTFVQGNPDTSDYLANLDAEFRLQLESARDTLLGQGVPFEPYLTPLRSGGLTGFLRRIHSFAGTLTHHRGRTVVFLNPAQGRPSDSLATTLQQLLVSGLPAGLDVMVCDTEDGPLGRRFTGREDWHVRTLRPELHMDQLARELAAEGDPEDPAVRFRTLFLEMSQSGSRGAFDSMREQGEAARQLAQQQIGWEHLVATVLAAQGAHLLPHADRRKEAVSLFRQAREAAQLAIDVGNPAGRAVLLQCLNFEAAGLLHAKEYPAAAATYEEAAARADREDEAFQRMEAYRLAAWCFDRGGAQEQAWQCNLDALQTAETISPDLLRGSTLPYVGQALLEGVERMNRHDAIRDIRHRMERLVGADWEELIERAQTPATP</sequence>
<accession>A0A2S6IB87</accession>